<protein>
    <submittedName>
        <fullName evidence="1">Uncharacterized protein</fullName>
    </submittedName>
</protein>
<dbReference type="AlphaFoldDB" id="A0A2P2PKA9"/>
<proteinExistence type="predicted"/>
<dbReference type="EMBL" id="GGEC01074694">
    <property type="protein sequence ID" value="MBX55178.1"/>
    <property type="molecule type" value="Transcribed_RNA"/>
</dbReference>
<reference evidence="1" key="1">
    <citation type="submission" date="2018-02" db="EMBL/GenBank/DDBJ databases">
        <title>Rhizophora mucronata_Transcriptome.</title>
        <authorList>
            <person name="Meera S.P."/>
            <person name="Sreeshan A."/>
            <person name="Augustine A."/>
        </authorList>
    </citation>
    <scope>NUCLEOTIDE SEQUENCE</scope>
    <source>
        <tissue evidence="1">Leaf</tissue>
    </source>
</reference>
<accession>A0A2P2PKA9</accession>
<name>A0A2P2PKA9_RHIMU</name>
<evidence type="ECO:0000313" key="1">
    <source>
        <dbReference type="EMBL" id="MBX55178.1"/>
    </source>
</evidence>
<sequence length="23" mass="2800">MVIITITRSLLRFLHAKQLLLRY</sequence>
<organism evidence="1">
    <name type="scientific">Rhizophora mucronata</name>
    <name type="common">Asiatic mangrove</name>
    <dbReference type="NCBI Taxonomy" id="61149"/>
    <lineage>
        <taxon>Eukaryota</taxon>
        <taxon>Viridiplantae</taxon>
        <taxon>Streptophyta</taxon>
        <taxon>Embryophyta</taxon>
        <taxon>Tracheophyta</taxon>
        <taxon>Spermatophyta</taxon>
        <taxon>Magnoliopsida</taxon>
        <taxon>eudicotyledons</taxon>
        <taxon>Gunneridae</taxon>
        <taxon>Pentapetalae</taxon>
        <taxon>rosids</taxon>
        <taxon>fabids</taxon>
        <taxon>Malpighiales</taxon>
        <taxon>Rhizophoraceae</taxon>
        <taxon>Rhizophora</taxon>
    </lineage>
</organism>